<feature type="domain" description="Rhodanese" evidence="2">
    <location>
        <begin position="50"/>
        <end position="141"/>
    </location>
</feature>
<dbReference type="RefSeq" id="WP_155696384.1">
    <property type="nucleotide sequence ID" value="NZ_BAAAFQ010000007.1"/>
</dbReference>
<comment type="caution">
    <text evidence="3">The sequence shown here is derived from an EMBL/GenBank/DDBJ whole genome shotgun (WGS) entry which is preliminary data.</text>
</comment>
<sequence length="143" mass="15588">MAQFIEFLGNHVYMTAAWAILFVLLVSSYVSGAMSKVKTVNSHEMTMLVNRQNAVVLDIRKTAEFNKGHITDAVNLPMEKITKEQFGSLEKNKSNPIVVVCNAGISAKTAANALVKSGFEQVTVLQGGMQTWTSANLPVIKSK</sequence>
<dbReference type="EMBL" id="WOCD01000005">
    <property type="protein sequence ID" value="MUH73182.1"/>
    <property type="molecule type" value="Genomic_DNA"/>
</dbReference>
<evidence type="ECO:0000313" key="4">
    <source>
        <dbReference type="Proteomes" id="UP000439994"/>
    </source>
</evidence>
<dbReference type="CDD" id="cd00158">
    <property type="entry name" value="RHOD"/>
    <property type="match status" value="1"/>
</dbReference>
<protein>
    <submittedName>
        <fullName evidence="3">Rhodanese-like domain-containing protein</fullName>
    </submittedName>
</protein>
<evidence type="ECO:0000259" key="2">
    <source>
        <dbReference type="PROSITE" id="PS50206"/>
    </source>
</evidence>
<dbReference type="PANTHER" id="PTHR43031:SF18">
    <property type="entry name" value="RHODANESE-RELATED SULFURTRANSFERASES"/>
    <property type="match status" value="1"/>
</dbReference>
<dbReference type="InterPro" id="IPR050229">
    <property type="entry name" value="GlpE_sulfurtransferase"/>
</dbReference>
<dbReference type="InterPro" id="IPR001763">
    <property type="entry name" value="Rhodanese-like_dom"/>
</dbReference>
<dbReference type="PANTHER" id="PTHR43031">
    <property type="entry name" value="FAD-DEPENDENT OXIDOREDUCTASE"/>
    <property type="match status" value="1"/>
</dbReference>
<proteinExistence type="predicted"/>
<name>A0A6N8FET2_9GAMM</name>
<organism evidence="3 4">
    <name type="scientific">Psychrosphaera haliotis</name>
    <dbReference type="NCBI Taxonomy" id="555083"/>
    <lineage>
        <taxon>Bacteria</taxon>
        <taxon>Pseudomonadati</taxon>
        <taxon>Pseudomonadota</taxon>
        <taxon>Gammaproteobacteria</taxon>
        <taxon>Alteromonadales</taxon>
        <taxon>Pseudoalteromonadaceae</taxon>
        <taxon>Psychrosphaera</taxon>
    </lineage>
</organism>
<dbReference type="AlphaFoldDB" id="A0A6N8FET2"/>
<reference evidence="3 4" key="1">
    <citation type="submission" date="2019-11" db="EMBL/GenBank/DDBJ databases">
        <title>P. haliotis isolates from Z. marina roots.</title>
        <authorList>
            <person name="Cohen M."/>
            <person name="Jospin G."/>
            <person name="Eisen J.A."/>
            <person name="Coil D.A."/>
        </authorList>
    </citation>
    <scope>NUCLEOTIDE SEQUENCE [LARGE SCALE GENOMIC DNA]</scope>
    <source>
        <strain evidence="3 4">UCD-MCMsp1aY</strain>
    </source>
</reference>
<evidence type="ECO:0000256" key="1">
    <source>
        <dbReference type="SAM" id="Phobius"/>
    </source>
</evidence>
<dbReference type="SUPFAM" id="SSF52821">
    <property type="entry name" value="Rhodanese/Cell cycle control phosphatase"/>
    <property type="match status" value="1"/>
</dbReference>
<dbReference type="Gene3D" id="3.40.250.10">
    <property type="entry name" value="Rhodanese-like domain"/>
    <property type="match status" value="1"/>
</dbReference>
<gene>
    <name evidence="3" type="ORF">GNP35_12240</name>
</gene>
<dbReference type="PROSITE" id="PS50206">
    <property type="entry name" value="RHODANESE_3"/>
    <property type="match status" value="1"/>
</dbReference>
<keyword evidence="1" id="KW-1133">Transmembrane helix</keyword>
<keyword evidence="4" id="KW-1185">Reference proteome</keyword>
<dbReference type="InterPro" id="IPR036873">
    <property type="entry name" value="Rhodanese-like_dom_sf"/>
</dbReference>
<dbReference type="Proteomes" id="UP000439994">
    <property type="component" value="Unassembled WGS sequence"/>
</dbReference>
<keyword evidence="1" id="KW-0812">Transmembrane</keyword>
<keyword evidence="1" id="KW-0472">Membrane</keyword>
<accession>A0A6N8FET2</accession>
<evidence type="ECO:0000313" key="3">
    <source>
        <dbReference type="EMBL" id="MUH73182.1"/>
    </source>
</evidence>
<dbReference type="Pfam" id="PF00581">
    <property type="entry name" value="Rhodanese"/>
    <property type="match status" value="1"/>
</dbReference>
<feature type="transmembrane region" description="Helical" evidence="1">
    <location>
        <begin position="12"/>
        <end position="30"/>
    </location>
</feature>
<dbReference type="OrthoDB" id="9808735at2"/>
<dbReference type="SMART" id="SM00450">
    <property type="entry name" value="RHOD"/>
    <property type="match status" value="1"/>
</dbReference>